<dbReference type="Pfam" id="PF18052">
    <property type="entry name" value="Rx_N"/>
    <property type="match status" value="1"/>
</dbReference>
<accession>A0A9W7HH54</accession>
<dbReference type="EMBL" id="BSYR01000014">
    <property type="protein sequence ID" value="GMI77625.1"/>
    <property type="molecule type" value="Genomic_DNA"/>
</dbReference>
<dbReference type="AlphaFoldDB" id="A0A9W7HH54"/>
<evidence type="ECO:0000256" key="3">
    <source>
        <dbReference type="ARBA" id="ARBA00022821"/>
    </source>
</evidence>
<dbReference type="InterPro" id="IPR027417">
    <property type="entry name" value="P-loop_NTPase"/>
</dbReference>
<feature type="domain" description="Disease resistance N-terminal" evidence="5">
    <location>
        <begin position="5"/>
        <end position="88"/>
    </location>
</feature>
<dbReference type="InterPro" id="IPR002182">
    <property type="entry name" value="NB-ARC"/>
</dbReference>
<dbReference type="SUPFAM" id="SSF52058">
    <property type="entry name" value="L domain-like"/>
    <property type="match status" value="1"/>
</dbReference>
<protein>
    <submittedName>
        <fullName evidence="8">CEL-Activated Resistance 1</fullName>
    </submittedName>
</protein>
<dbReference type="SUPFAM" id="SSF52540">
    <property type="entry name" value="P-loop containing nucleoside triphosphate hydrolases"/>
    <property type="match status" value="1"/>
</dbReference>
<dbReference type="Gene3D" id="3.80.10.10">
    <property type="entry name" value="Ribonuclease Inhibitor"/>
    <property type="match status" value="1"/>
</dbReference>
<dbReference type="GO" id="GO:0043531">
    <property type="term" value="F:ADP binding"/>
    <property type="evidence" value="ECO:0007669"/>
    <property type="project" value="InterPro"/>
</dbReference>
<dbReference type="Gene3D" id="3.40.50.300">
    <property type="entry name" value="P-loop containing nucleotide triphosphate hydrolases"/>
    <property type="match status" value="1"/>
</dbReference>
<dbReference type="InterPro" id="IPR036388">
    <property type="entry name" value="WH-like_DNA-bd_sf"/>
</dbReference>
<dbReference type="InterPro" id="IPR041118">
    <property type="entry name" value="Rx_N"/>
</dbReference>
<evidence type="ECO:0000259" key="6">
    <source>
        <dbReference type="Pfam" id="PF23559"/>
    </source>
</evidence>
<organism evidence="8 9">
    <name type="scientific">Hibiscus trionum</name>
    <name type="common">Flower of an hour</name>
    <dbReference type="NCBI Taxonomy" id="183268"/>
    <lineage>
        <taxon>Eukaryota</taxon>
        <taxon>Viridiplantae</taxon>
        <taxon>Streptophyta</taxon>
        <taxon>Embryophyta</taxon>
        <taxon>Tracheophyta</taxon>
        <taxon>Spermatophyta</taxon>
        <taxon>Magnoliopsida</taxon>
        <taxon>eudicotyledons</taxon>
        <taxon>Gunneridae</taxon>
        <taxon>Pentapetalae</taxon>
        <taxon>rosids</taxon>
        <taxon>malvids</taxon>
        <taxon>Malvales</taxon>
        <taxon>Malvaceae</taxon>
        <taxon>Malvoideae</taxon>
        <taxon>Hibiscus</taxon>
    </lineage>
</organism>
<dbReference type="InterPro" id="IPR044974">
    <property type="entry name" value="Disease_R_plants"/>
</dbReference>
<keyword evidence="2" id="KW-0547">Nucleotide-binding</keyword>
<feature type="domain" description="Disease resistance protein winged helix" evidence="6">
    <location>
        <begin position="433"/>
        <end position="508"/>
    </location>
</feature>
<dbReference type="PRINTS" id="PR00364">
    <property type="entry name" value="DISEASERSIST"/>
</dbReference>
<dbReference type="Gene3D" id="1.20.5.4130">
    <property type="match status" value="1"/>
</dbReference>
<dbReference type="Gene3D" id="1.10.10.10">
    <property type="entry name" value="Winged helix-like DNA-binding domain superfamily/Winged helix DNA-binding domain"/>
    <property type="match status" value="1"/>
</dbReference>
<dbReference type="InterPro" id="IPR058922">
    <property type="entry name" value="WHD_DRP"/>
</dbReference>
<dbReference type="InterPro" id="IPR055414">
    <property type="entry name" value="LRR_R13L4/SHOC2-like"/>
</dbReference>
<feature type="domain" description="Disease resistance R13L4/SHOC-2-like LRR" evidence="7">
    <location>
        <begin position="583"/>
        <end position="867"/>
    </location>
</feature>
<dbReference type="FunFam" id="1.10.10.10:FF:000322">
    <property type="entry name" value="Probable disease resistance protein At1g63360"/>
    <property type="match status" value="1"/>
</dbReference>
<keyword evidence="9" id="KW-1185">Reference proteome</keyword>
<evidence type="ECO:0000256" key="1">
    <source>
        <dbReference type="ARBA" id="ARBA00022737"/>
    </source>
</evidence>
<evidence type="ECO:0000259" key="5">
    <source>
        <dbReference type="Pfam" id="PF18052"/>
    </source>
</evidence>
<evidence type="ECO:0000313" key="8">
    <source>
        <dbReference type="EMBL" id="GMI77625.1"/>
    </source>
</evidence>
<dbReference type="InterPro" id="IPR042197">
    <property type="entry name" value="Apaf_helical"/>
</dbReference>
<evidence type="ECO:0000259" key="7">
    <source>
        <dbReference type="Pfam" id="PF23598"/>
    </source>
</evidence>
<dbReference type="Pfam" id="PF23559">
    <property type="entry name" value="WHD_DRP"/>
    <property type="match status" value="1"/>
</dbReference>
<sequence>MSWSAVSSAVTTIGGLITKEAMSLWGVEDQVDRLQNELKWMQSFLKDADSRQGESERIRLWVSEIRELAYDAEDVVEDFALRIGSRRRGGFSNTIKRSAFILDEGWELCKTKWKIQKIMATITNLTRQLQMYGVKELREGQETSISSQTPRELRRSYPHIIEDNIIGLKDEIDTLVSVLLNDQTPNHKLVSICGMGGLGKTTLAKKVYHHDRVRARFEHMAWVYVSQQCQRKKVWEDILASVTSSNERVSQLSDAHLAAKLFKLLKEKRCLVILDDIWSIEAWDSLKPAFPLTDDSKSKILLTSRNKEVASYADRRCYLLELECLKEEDSWKLFQKTVFPDSSGDHTDRRIDAKMEELGKDMVKRCAGLPLAIVVLGGILTTKCSLNEWQMVLDNVKSYLNRGRGLRIEDVLALSYDDLTSYLRPCFLYLSHFPEDYEIHADRLIQLWVAEGIVSSKQGEVGGETIEDVAEGYLIELAERCMIQVRERDAATSKIKTFQMHDLMRDLCLSKAKQENFILIVDQSNACSSSTIQKVRRVSTHDSVQIQRINSPSLRSLSFFNEFHPKEVFGKYVPWTMLNYLENHFKLLRVLNCEEIINIGGGCKLPNDIGNLIHLRFLSLRGLVVLNSKLPSSLGNLRCLRTLDLRVVWSVQVPNVISKMEQLVHLYLPRECRVETKLNLGTLRNLQTLVNFNTQSCYLEDLINMKNIRVLEVHGPFEIEDFNREELDKNLPIIHGKYLHSLSIWSAERIDPMHLAHLLSSCVSICKLSLNAEIRKLPEQRYLSPNLAYIQLRRCKLEEDPMPTLEKLPNLRVLEVENKAFIGKEMLCSAQGFPQLYSLSFWGLYSLEELKVDDEAMPCVRRLQIESYQKLKLQLPERLKILL</sequence>
<dbReference type="Proteomes" id="UP001165190">
    <property type="component" value="Unassembled WGS sequence"/>
</dbReference>
<dbReference type="PANTHER" id="PTHR23155:SF1185">
    <property type="entry name" value="DISEASE RESISTANCE RPP8-LIKE PROTEIN 3-RELATED"/>
    <property type="match status" value="1"/>
</dbReference>
<reference evidence="8" key="1">
    <citation type="submission" date="2023-05" db="EMBL/GenBank/DDBJ databases">
        <title>Genome and transcriptome analyses reveal genes involved in the formation of fine ridges on petal epidermal cells in Hibiscus trionum.</title>
        <authorList>
            <person name="Koshimizu S."/>
            <person name="Masuda S."/>
            <person name="Ishii T."/>
            <person name="Shirasu K."/>
            <person name="Hoshino A."/>
            <person name="Arita M."/>
        </authorList>
    </citation>
    <scope>NUCLEOTIDE SEQUENCE</scope>
    <source>
        <strain evidence="8">Hamamatsu line</strain>
    </source>
</reference>
<comment type="caution">
    <text evidence="8">The sequence shown here is derived from an EMBL/GenBank/DDBJ whole genome shotgun (WGS) entry which is preliminary data.</text>
</comment>
<feature type="domain" description="NB-ARC" evidence="4">
    <location>
        <begin position="170"/>
        <end position="342"/>
    </location>
</feature>
<evidence type="ECO:0000313" key="9">
    <source>
        <dbReference type="Proteomes" id="UP001165190"/>
    </source>
</evidence>
<keyword evidence="3" id="KW-0611">Plant defense</keyword>
<dbReference type="Pfam" id="PF23598">
    <property type="entry name" value="LRR_14"/>
    <property type="match status" value="1"/>
</dbReference>
<dbReference type="InterPro" id="IPR032675">
    <property type="entry name" value="LRR_dom_sf"/>
</dbReference>
<keyword evidence="1" id="KW-0677">Repeat</keyword>
<dbReference type="GO" id="GO:0098542">
    <property type="term" value="P:defense response to other organism"/>
    <property type="evidence" value="ECO:0007669"/>
    <property type="project" value="TreeGrafter"/>
</dbReference>
<evidence type="ECO:0000256" key="2">
    <source>
        <dbReference type="ARBA" id="ARBA00022741"/>
    </source>
</evidence>
<dbReference type="FunFam" id="1.10.8.430:FF:000003">
    <property type="entry name" value="Probable disease resistance protein At5g66910"/>
    <property type="match status" value="1"/>
</dbReference>
<dbReference type="OrthoDB" id="646178at2759"/>
<dbReference type="CDD" id="cd14798">
    <property type="entry name" value="RX-CC_like"/>
    <property type="match status" value="1"/>
</dbReference>
<evidence type="ECO:0000259" key="4">
    <source>
        <dbReference type="Pfam" id="PF00931"/>
    </source>
</evidence>
<dbReference type="FunFam" id="3.40.50.300:FF:001091">
    <property type="entry name" value="Probable disease resistance protein At1g61300"/>
    <property type="match status" value="1"/>
</dbReference>
<gene>
    <name evidence="8" type="ORF">HRI_001431800</name>
</gene>
<proteinExistence type="predicted"/>
<dbReference type="Gene3D" id="1.10.8.430">
    <property type="entry name" value="Helical domain of apoptotic protease-activating factors"/>
    <property type="match status" value="1"/>
</dbReference>
<dbReference type="Pfam" id="PF00931">
    <property type="entry name" value="NB-ARC"/>
    <property type="match status" value="1"/>
</dbReference>
<dbReference type="PANTHER" id="PTHR23155">
    <property type="entry name" value="DISEASE RESISTANCE PROTEIN RP"/>
    <property type="match status" value="1"/>
</dbReference>
<name>A0A9W7HH54_HIBTR</name>
<dbReference type="InterPro" id="IPR038005">
    <property type="entry name" value="RX-like_CC"/>
</dbReference>